<dbReference type="Pfam" id="PF02585">
    <property type="entry name" value="PIG-L"/>
    <property type="match status" value="1"/>
</dbReference>
<reference evidence="1 2" key="1">
    <citation type="submission" date="2022-08" db="EMBL/GenBank/DDBJ databases">
        <title>Bacterial and archaeal communities from various locations to study Microbial Dark Matter (Phase II).</title>
        <authorList>
            <person name="Stepanauskas R."/>
        </authorList>
    </citation>
    <scope>NUCLEOTIDE SEQUENCE [LARGE SCALE GENOMIC DNA]</scope>
    <source>
        <strain evidence="1 2">PD1</strain>
    </source>
</reference>
<dbReference type="RefSeq" id="WP_259091889.1">
    <property type="nucleotide sequence ID" value="NZ_CP130454.1"/>
</dbReference>
<proteinExistence type="predicted"/>
<dbReference type="PANTHER" id="PTHR12993">
    <property type="entry name" value="N-ACETYLGLUCOSAMINYL-PHOSPHATIDYLINOSITOL DE-N-ACETYLASE-RELATED"/>
    <property type="match status" value="1"/>
</dbReference>
<protein>
    <submittedName>
        <fullName evidence="1">LmbE family N-acetylglucosaminyl deacetylase</fullName>
    </submittedName>
</protein>
<dbReference type="InterPro" id="IPR003737">
    <property type="entry name" value="GlcNAc_PI_deacetylase-related"/>
</dbReference>
<comment type="caution">
    <text evidence="1">The sequence shown here is derived from an EMBL/GenBank/DDBJ whole genome shotgun (WGS) entry which is preliminary data.</text>
</comment>
<dbReference type="PANTHER" id="PTHR12993:SF29">
    <property type="entry name" value="BLR3841 PROTEIN"/>
    <property type="match status" value="1"/>
</dbReference>
<accession>A0ABT2EI69</accession>
<sequence>MRILKRTKRRTRKPVFLSSKLRKRKKVWRGIFWFALLSLAALPSIHWANRLLYQKQLQTVEPFLQPLPLWDKGQGTWDTGGKLWERVVIVSPHPDDETLGCAGLIQSLLRHGLMPFVLVFTNGDGFDASIHLKLYEVKIKPEDREAYSQMRMAETLKAMAKLGLPSHQVIFLGFSERTLPEDWLWKGDEKFVKVLAEHLERIQPTVVILPSRYDDHPIHAIVCSIGWTALLQLISEERLSQMPRVFEVLIHYGEFPRPQGFNPSLELLPPSDLLLTARWYYLSLSKEMRQRKWQALNCYHTQKLPLTWRFLKSFVRSNEIFAEPLPLTTQPDRTGEPRSLLSGLDIAQVRVEPMKMLPLVPTSQTHQKRVFVQLRGNSNSHLRYGIRIAHSTSPTSVLLTPLRRGKTLVVDLPVPINPPAVIVAFTGYGRHILDVAPLVLTEGVENERR</sequence>
<name>A0ABT2EI69_9BACT</name>
<evidence type="ECO:0000313" key="1">
    <source>
        <dbReference type="EMBL" id="MCS3917643.1"/>
    </source>
</evidence>
<dbReference type="Proteomes" id="UP001204798">
    <property type="component" value="Unassembled WGS sequence"/>
</dbReference>
<dbReference type="EMBL" id="JANUCP010000001">
    <property type="protein sequence ID" value="MCS3917643.1"/>
    <property type="molecule type" value="Genomic_DNA"/>
</dbReference>
<dbReference type="InterPro" id="IPR024078">
    <property type="entry name" value="LmbE-like_dom_sf"/>
</dbReference>
<keyword evidence="2" id="KW-1185">Reference proteome</keyword>
<dbReference type="SUPFAM" id="SSF102588">
    <property type="entry name" value="LmbE-like"/>
    <property type="match status" value="1"/>
</dbReference>
<dbReference type="Gene3D" id="3.40.50.10320">
    <property type="entry name" value="LmbE-like"/>
    <property type="match status" value="1"/>
</dbReference>
<organism evidence="1 2">
    <name type="scientific">Candidatus Fervidibacter sacchari</name>
    <dbReference type="NCBI Taxonomy" id="1448929"/>
    <lineage>
        <taxon>Bacteria</taxon>
        <taxon>Candidatus Fervidibacterota</taxon>
        <taxon>Candidatus Fervidibacter</taxon>
    </lineage>
</organism>
<gene>
    <name evidence="1" type="ORF">M2350_000040</name>
</gene>
<evidence type="ECO:0000313" key="2">
    <source>
        <dbReference type="Proteomes" id="UP001204798"/>
    </source>
</evidence>